<name>F5XFS6_MICPN</name>
<proteinExistence type="predicted"/>
<dbReference type="InterPro" id="IPR008756">
    <property type="entry name" value="Peptidase_M56"/>
</dbReference>
<dbReference type="AlphaFoldDB" id="F5XFS6"/>
<feature type="transmembrane region" description="Helical" evidence="1">
    <location>
        <begin position="40"/>
        <end position="63"/>
    </location>
</feature>
<dbReference type="KEGG" id="mph:MLP_24690"/>
<feature type="transmembrane region" description="Helical" evidence="1">
    <location>
        <begin position="83"/>
        <end position="105"/>
    </location>
</feature>
<keyword evidence="1" id="KW-0812">Transmembrane</keyword>
<dbReference type="RefSeq" id="WP_013863353.1">
    <property type="nucleotide sequence ID" value="NC_015635.1"/>
</dbReference>
<dbReference type="EMBL" id="AP012204">
    <property type="protein sequence ID" value="BAK35483.1"/>
    <property type="molecule type" value="Genomic_DNA"/>
</dbReference>
<evidence type="ECO:0000259" key="2">
    <source>
        <dbReference type="Pfam" id="PF05569"/>
    </source>
</evidence>
<dbReference type="HOGENOM" id="CLU_056335_0_0_11"/>
<evidence type="ECO:0000256" key="1">
    <source>
        <dbReference type="SAM" id="Phobius"/>
    </source>
</evidence>
<dbReference type="Proteomes" id="UP000007947">
    <property type="component" value="Chromosome"/>
</dbReference>
<dbReference type="InterPro" id="IPR052173">
    <property type="entry name" value="Beta-lactam_resp_regulator"/>
</dbReference>
<dbReference type="PANTHER" id="PTHR34978:SF3">
    <property type="entry name" value="SLR0241 PROTEIN"/>
    <property type="match status" value="1"/>
</dbReference>
<evidence type="ECO:0000313" key="4">
    <source>
        <dbReference type="Proteomes" id="UP000007947"/>
    </source>
</evidence>
<sequence>MSALPPLLVAGILALGAVVLVGPGPAWVARWGFLYRVPRAAVVLWQAGAVAALISIFGVAWLLSAATWSQESSVAWWDWAVTGTVVLFAGLVAGRLVWALVGVIASTGARRRRHRDLVDLLASKTSADVAGRLSELRVLAEARPLAYCLPGLWQPRVVLSAGTLAVLSPMEIAAVLAHEKSHLHARHDLVLATFDAVHQAFPHAIRSDLPAQQARLLVEMLADDAAVRAVGPEPLARALVALAESVVPTEALGAAEGSTCLRIERLTHPASALLAAAVYGLAVIVVAAPLLALVI</sequence>
<reference evidence="3 4" key="1">
    <citation type="submission" date="2011-05" db="EMBL/GenBank/DDBJ databases">
        <title>Whole genome sequence of Microlunatus phosphovorus NM-1.</title>
        <authorList>
            <person name="Hosoyama A."/>
            <person name="Sasaki K."/>
            <person name="Harada T."/>
            <person name="Igarashi R."/>
            <person name="Kawakoshi A."/>
            <person name="Sasagawa M."/>
            <person name="Fukada J."/>
            <person name="Nakamura S."/>
            <person name="Katano Y."/>
            <person name="Hanada S."/>
            <person name="Kamagata Y."/>
            <person name="Nakamura N."/>
            <person name="Yamazaki S."/>
            <person name="Fujita N."/>
        </authorList>
    </citation>
    <scope>NUCLEOTIDE SEQUENCE [LARGE SCALE GENOMIC DNA]</scope>
    <source>
        <strain evidence="4">ATCC 700054 / DSM 10555 / JCM 9379 / NBRC 101784 / NCIMB 13414 / VKM Ac-1990 / NM-1</strain>
    </source>
</reference>
<feature type="domain" description="Peptidase M56" evidence="2">
    <location>
        <begin position="66"/>
        <end position="199"/>
    </location>
</feature>
<accession>F5XFS6</accession>
<feature type="transmembrane region" description="Helical" evidence="1">
    <location>
        <begin position="6"/>
        <end position="28"/>
    </location>
</feature>
<dbReference type="STRING" id="1032480.MLP_24690"/>
<gene>
    <name evidence="3" type="ordered locus">MLP_24690</name>
</gene>
<feature type="transmembrane region" description="Helical" evidence="1">
    <location>
        <begin position="272"/>
        <end position="294"/>
    </location>
</feature>
<protein>
    <recommendedName>
        <fullName evidence="2">Peptidase M56 domain-containing protein</fullName>
    </recommendedName>
</protein>
<dbReference type="OrthoDB" id="9785340at2"/>
<dbReference type="Pfam" id="PF05569">
    <property type="entry name" value="Peptidase_M56"/>
    <property type="match status" value="1"/>
</dbReference>
<keyword evidence="1" id="KW-1133">Transmembrane helix</keyword>
<organism evidence="3 4">
    <name type="scientific">Microlunatus phosphovorus (strain ATCC 700054 / DSM 10555 / JCM 9379 / NBRC 101784 / NCIMB 13414 / VKM Ac-1990 / NM-1)</name>
    <dbReference type="NCBI Taxonomy" id="1032480"/>
    <lineage>
        <taxon>Bacteria</taxon>
        <taxon>Bacillati</taxon>
        <taxon>Actinomycetota</taxon>
        <taxon>Actinomycetes</taxon>
        <taxon>Propionibacteriales</taxon>
        <taxon>Propionibacteriaceae</taxon>
        <taxon>Microlunatus</taxon>
    </lineage>
</organism>
<dbReference type="CDD" id="cd07326">
    <property type="entry name" value="M56_BlaR1_MecR1_like"/>
    <property type="match status" value="1"/>
</dbReference>
<dbReference type="Gene3D" id="3.30.2010.10">
    <property type="entry name" value="Metalloproteases ('zincins'), catalytic domain"/>
    <property type="match status" value="1"/>
</dbReference>
<dbReference type="PANTHER" id="PTHR34978">
    <property type="entry name" value="POSSIBLE SENSOR-TRANSDUCER PROTEIN BLAR"/>
    <property type="match status" value="1"/>
</dbReference>
<keyword evidence="4" id="KW-1185">Reference proteome</keyword>
<dbReference type="eggNOG" id="COG0501">
    <property type="taxonomic scope" value="Bacteria"/>
</dbReference>
<evidence type="ECO:0000313" key="3">
    <source>
        <dbReference type="EMBL" id="BAK35483.1"/>
    </source>
</evidence>
<keyword evidence="1" id="KW-0472">Membrane</keyword>